<protein>
    <recommendedName>
        <fullName evidence="1">Flavodoxin-like fold domain-containing protein</fullName>
    </recommendedName>
</protein>
<dbReference type="Proteomes" id="UP000237883">
    <property type="component" value="Chromosome"/>
</dbReference>
<accession>A0A2S0L3A4</accession>
<gene>
    <name evidence="2" type="ORF">C5Q96_02185</name>
</gene>
<dbReference type="AlphaFoldDB" id="A0A2S0L3A4"/>
<dbReference type="KEGG" id="mdv:C5Q96_02185"/>
<evidence type="ECO:0000313" key="3">
    <source>
        <dbReference type="Proteomes" id="UP000237883"/>
    </source>
</evidence>
<dbReference type="InterPro" id="IPR003680">
    <property type="entry name" value="Flavodoxin_fold"/>
</dbReference>
<dbReference type="InterPro" id="IPR029039">
    <property type="entry name" value="Flavoprotein-like_sf"/>
</dbReference>
<name>A0A2S0L3A4_9FIRM</name>
<reference evidence="3" key="1">
    <citation type="submission" date="2018-02" db="EMBL/GenBank/DDBJ databases">
        <authorList>
            <person name="Holder M.E."/>
            <person name="Ajami N.J."/>
            <person name="Petrosino J.F."/>
        </authorList>
    </citation>
    <scope>NUCLEOTIDE SEQUENCE [LARGE SCALE GENOMIC DNA]</scope>
    <source>
        <strain evidence="3">CCUG 47132</strain>
    </source>
</reference>
<dbReference type="Gene3D" id="3.40.50.360">
    <property type="match status" value="1"/>
</dbReference>
<dbReference type="SUPFAM" id="SSF52218">
    <property type="entry name" value="Flavoproteins"/>
    <property type="match status" value="1"/>
</dbReference>
<dbReference type="EMBL" id="CP027228">
    <property type="protein sequence ID" value="AVM47725.1"/>
    <property type="molecule type" value="Genomic_DNA"/>
</dbReference>
<dbReference type="GeneID" id="78391062"/>
<feature type="domain" description="Flavodoxin-like fold" evidence="1">
    <location>
        <begin position="1"/>
        <end position="85"/>
    </location>
</feature>
<dbReference type="OrthoDB" id="1026745at2"/>
<organism evidence="2 3">
    <name type="scientific">Mogibacterium diversum</name>
    <dbReference type="NCBI Taxonomy" id="114527"/>
    <lineage>
        <taxon>Bacteria</taxon>
        <taxon>Bacillati</taxon>
        <taxon>Bacillota</taxon>
        <taxon>Clostridia</taxon>
        <taxon>Peptostreptococcales</taxon>
        <taxon>Anaerovoracaceae</taxon>
        <taxon>Mogibacterium</taxon>
    </lineage>
</organism>
<dbReference type="RefSeq" id="WP_106056777.1">
    <property type="nucleotide sequence ID" value="NZ_CP027228.1"/>
</dbReference>
<dbReference type="Pfam" id="PF02525">
    <property type="entry name" value="Flavodoxin_2"/>
    <property type="match status" value="1"/>
</dbReference>
<keyword evidence="3" id="KW-1185">Reference proteome</keyword>
<evidence type="ECO:0000259" key="1">
    <source>
        <dbReference type="Pfam" id="PF02525"/>
    </source>
</evidence>
<evidence type="ECO:0000313" key="2">
    <source>
        <dbReference type="EMBL" id="AVM47725.1"/>
    </source>
</evidence>
<sequence length="208" mass="23911">MKLTIVNGSPRHGKSNSGLLVELLLPFIQEKNEVNIAHVENYKSVDKYIDEIVKADMLVFAFPLYVDSIPSHILYLMERISENHRNNKLIIYVIMNNGFYEGKQNHIAIQQMKLWCCDNGFVWGQGIGCGAGEMLPFLKKVPLGHGPTKNLGNALEAFAININRRGTGEELYINPNWPRFIWKHQANRMYWIPKAKKNGLKKKDIFKK</sequence>
<proteinExistence type="predicted"/>